<dbReference type="InterPro" id="IPR002053">
    <property type="entry name" value="Glyco_hydro_25"/>
</dbReference>
<feature type="compositionally biased region" description="Polar residues" evidence="4">
    <location>
        <begin position="77"/>
        <end position="87"/>
    </location>
</feature>
<sequence length="757" mass="86595">MKKKVLLIGIITMLVFQNSSIIVQAVDQTETLESSSVLDESNSGSSLVDSSNGMGVDISNNPIVIEDSKNFLEEDLSTSQSEDTLMSTEDKLSTNESTISSTVNVDEIEESNTISIKETDTTEQSSIPEENMNYPSGRSDLSSSQQRFSMNTIPTVNATDVNLPQKSFIDISSHNGSISIESYKIIKSYGVKGVVVKLTEATSYQNPFAKEQISNALAAGLKVSVYHYSWFKTKEQAIQEANYFSAMATTLGLPKDTLMVNDIEEPQIASGNDHTQNSLEFEKRLNQLGFINVNHYVGMHWITSGKINPVALGYTKLWVAAYPYVLDTTQRYTEYGAWQWSSQMKFPNVSGVFDISSDYAQQFTTSLESNQEFNKYVTLNKEISLWSIDNNEAIQIGTTSQWLEKTLRIKKEVQDSTNQKYYLLEDKQKHEIGYIRSTDSNMIDNAAGELFGYTKYVTISAANYTIWENFNWKKRDHSSNYQGEVLQARGYYNHFNGARYLTVYDNQGKWIGYINEVATKLSPNKIGNHRNYGKYVTIKANNYTIWGSFNWEKRDHSSNYQGKVLQARGYYDHFNGERYLTVYDNQGKWIGYINETGVEISDSKVGWHQIDKNYIKITANNYVIWNNFKWQKRTHSSKYQGKVLQVRGYHEHFNGSKFLNLYDLNGKWLGYMNSSGSRNIAQPSSQKMLVTVIRNNYTIWENFNWEKKNVSKDFLNQQLEVKNVYRHANGASYLGLYTLDGKWIGYINETGTNFLNR</sequence>
<dbReference type="Proteomes" id="UP000664701">
    <property type="component" value="Chromosome"/>
</dbReference>
<evidence type="ECO:0000313" key="7">
    <source>
        <dbReference type="Proteomes" id="UP000664701"/>
    </source>
</evidence>
<dbReference type="Gene3D" id="3.20.20.80">
    <property type="entry name" value="Glycosidases"/>
    <property type="match status" value="1"/>
</dbReference>
<organism evidence="6 7">
    <name type="scientific">Candidatus Enterococcus lowellii</name>
    <dbReference type="NCBI Taxonomy" id="2230877"/>
    <lineage>
        <taxon>Bacteria</taxon>
        <taxon>Bacillati</taxon>
        <taxon>Bacillota</taxon>
        <taxon>Bacilli</taxon>
        <taxon>Lactobacillales</taxon>
        <taxon>Enterococcaceae</taxon>
        <taxon>Enterococcus</taxon>
    </lineage>
</organism>
<keyword evidence="7" id="KW-1185">Reference proteome</keyword>
<dbReference type="PANTHER" id="PTHR34135:SF2">
    <property type="entry name" value="LYSOZYME"/>
    <property type="match status" value="1"/>
</dbReference>
<dbReference type="InterPro" id="IPR017853">
    <property type="entry name" value="GH"/>
</dbReference>
<feature type="compositionally biased region" description="Polar residues" evidence="4">
    <location>
        <begin position="94"/>
        <end position="104"/>
    </location>
</feature>
<keyword evidence="2" id="KW-0378">Hydrolase</keyword>
<evidence type="ECO:0000256" key="5">
    <source>
        <dbReference type="SAM" id="SignalP"/>
    </source>
</evidence>
<evidence type="ECO:0000313" key="6">
    <source>
        <dbReference type="EMBL" id="WYJ76880.1"/>
    </source>
</evidence>
<dbReference type="PANTHER" id="PTHR34135">
    <property type="entry name" value="LYSOZYME"/>
    <property type="match status" value="1"/>
</dbReference>
<feature type="region of interest" description="Disordered" evidence="4">
    <location>
        <begin position="75"/>
        <end position="143"/>
    </location>
</feature>
<dbReference type="RefSeq" id="WP_243430509.1">
    <property type="nucleotide sequence ID" value="NZ_CP147251.1"/>
</dbReference>
<evidence type="ECO:0008006" key="8">
    <source>
        <dbReference type="Google" id="ProtNLM"/>
    </source>
</evidence>
<evidence type="ECO:0000256" key="4">
    <source>
        <dbReference type="SAM" id="MobiDB-lite"/>
    </source>
</evidence>
<dbReference type="InterPro" id="IPR018077">
    <property type="entry name" value="Glyco_hydro_fam25_subgr"/>
</dbReference>
<accession>A0ABZ2SPD7</accession>
<keyword evidence="3" id="KW-0326">Glycosidase</keyword>
<gene>
    <name evidence="6" type="ORF">DOK78_001517</name>
</gene>
<name>A0ABZ2SPD7_9ENTE</name>
<evidence type="ECO:0000256" key="1">
    <source>
        <dbReference type="ARBA" id="ARBA00010646"/>
    </source>
</evidence>
<feature type="signal peptide" evidence="5">
    <location>
        <begin position="1"/>
        <end position="25"/>
    </location>
</feature>
<reference evidence="6 7" key="1">
    <citation type="submission" date="2024-03" db="EMBL/GenBank/DDBJ databases">
        <title>The Genome Sequence of Enterococcus sp. DIV2402.</title>
        <authorList>
            <consortium name="The Broad Institute Genomics Platform"/>
            <consortium name="The Broad Institute Microbial Omics Core"/>
            <consortium name="The Broad Institute Genomic Center for Infectious Diseases"/>
            <person name="Earl A."/>
            <person name="Manson A."/>
            <person name="Gilmore M."/>
            <person name="Schwartman J."/>
            <person name="Shea T."/>
            <person name="Abouelleil A."/>
            <person name="Cao P."/>
            <person name="Chapman S."/>
            <person name="Cusick C."/>
            <person name="Young S."/>
            <person name="Neafsey D."/>
            <person name="Nusbaum C."/>
            <person name="Birren B."/>
        </authorList>
    </citation>
    <scope>NUCLEOTIDE SEQUENCE [LARGE SCALE GENOMIC DNA]</scope>
    <source>
        <strain evidence="6 7">DIV2402</strain>
    </source>
</reference>
<dbReference type="SMART" id="SM00641">
    <property type="entry name" value="Glyco_25"/>
    <property type="match status" value="1"/>
</dbReference>
<feature type="compositionally biased region" description="Polar residues" evidence="4">
    <location>
        <begin position="111"/>
        <end position="143"/>
    </location>
</feature>
<dbReference type="SUPFAM" id="SSF51445">
    <property type="entry name" value="(Trans)glycosidases"/>
    <property type="match status" value="1"/>
</dbReference>
<proteinExistence type="inferred from homology"/>
<protein>
    <recommendedName>
        <fullName evidence="8">Lysozyme</fullName>
    </recommendedName>
</protein>
<dbReference type="Pfam" id="PF01183">
    <property type="entry name" value="Glyco_hydro_25"/>
    <property type="match status" value="1"/>
</dbReference>
<dbReference type="PROSITE" id="PS51904">
    <property type="entry name" value="GLYCOSYL_HYDROL_F25_2"/>
    <property type="match status" value="1"/>
</dbReference>
<keyword evidence="5" id="KW-0732">Signal</keyword>
<evidence type="ECO:0000256" key="3">
    <source>
        <dbReference type="ARBA" id="ARBA00023295"/>
    </source>
</evidence>
<feature type="chain" id="PRO_5045663883" description="Lysozyme" evidence="5">
    <location>
        <begin position="26"/>
        <end position="757"/>
    </location>
</feature>
<comment type="similarity">
    <text evidence="1">Belongs to the glycosyl hydrolase 25 family.</text>
</comment>
<dbReference type="EMBL" id="CP147251">
    <property type="protein sequence ID" value="WYJ76880.1"/>
    <property type="molecule type" value="Genomic_DNA"/>
</dbReference>
<evidence type="ECO:0000256" key="2">
    <source>
        <dbReference type="ARBA" id="ARBA00022801"/>
    </source>
</evidence>